<dbReference type="EMBL" id="HBNR01063793">
    <property type="protein sequence ID" value="CAE4634542.1"/>
    <property type="molecule type" value="Transcribed_RNA"/>
</dbReference>
<name>A0A7S4S4K0_9DINO</name>
<protein>
    <submittedName>
        <fullName evidence="4">Uncharacterized protein</fullName>
    </submittedName>
</protein>
<organism evidence="4">
    <name type="scientific">Alexandrium monilatum</name>
    <dbReference type="NCBI Taxonomy" id="311494"/>
    <lineage>
        <taxon>Eukaryota</taxon>
        <taxon>Sar</taxon>
        <taxon>Alveolata</taxon>
        <taxon>Dinophyceae</taxon>
        <taxon>Gonyaulacales</taxon>
        <taxon>Pyrocystaceae</taxon>
        <taxon>Alexandrium</taxon>
    </lineage>
</organism>
<evidence type="ECO:0000256" key="1">
    <source>
        <dbReference type="SAM" id="Coils"/>
    </source>
</evidence>
<evidence type="ECO:0000313" key="4">
    <source>
        <dbReference type="EMBL" id="CAE4634542.1"/>
    </source>
</evidence>
<dbReference type="AlphaFoldDB" id="A0A7S4S4K0"/>
<sequence>MMKTFAVPKVLLIESRRLAILNFVVMTLFLGGLAIKVFLDELFYSSLPVLTNSQVTVDPHSLKGMADFEVADDPLCQASTRATTWHGLSVRCSRACPFDVISPKCCVNPYEVIEQSTFDQVFLLTDKAIRCISHVGTIKCGPPEEIPFMNDPFVCPTPTGNASFSESLQTVRNSMLVDGGGPPPALPKRALLQSACAVKGCMDGNSSCPKEAPPRCRHSTWLSDINPITADSVLEDSGFSHSIFPPVARLSLMISYSYDISGSPPFVPWPQEYALSGSSRNALTMVLDRQDGIHRTFLPGEGIVMSVPDLLSVSHGLPESVSRVLPRIQPWVWLKGGEITAYVDCFSSLRDLSSSVQDAAKRQVDSSGGLKHLGIARPLCLVNFSWTNVPSVGSLPITTLEDDKSGRLGILSRQTGLRVRIFRGGGLARFFDLNVLVHQATSAAVLARIPIFLLRIFALFFLGELSRIYRRVARDNYSIADECGGTVCRLAMQNLAFQELSNGEASISPEMLTARLQEVMRHQGLKLDTAEVSHLSDFCFRQVATNRSRASLDIDAFCSACSSGDRITFEQISQLFDADRKKRTFEIVFAPPELRHQRTWVANAREEEPAAEDPNVDGVVVDESPALDGAPPQAETPGKDPSGALPEPQHGPGEACSSSTRSRSRKDTLTARARLEEEVQQLHKTCAEQGVQLGQLRGVVAELQQRLGVQTEACVADLRTEVNGLHASLDQEASRGKALEVRDEALEARLRELESKQRLMDARVQELQAWAEEKRSASQGEDPGNAAVAHAGRTERLIAQLRADVEALRAGLQRERRSSTDGRNQIEELKKEVAALRAAEQRLARPEEDLAAKPALPASGCADGAVSPPPQTPGKPSSRQGRRNFVLPPAGSPRSAGAR</sequence>
<keyword evidence="3" id="KW-0472">Membrane</keyword>
<accession>A0A7S4S4K0</accession>
<keyword evidence="3" id="KW-1133">Transmembrane helix</keyword>
<feature type="compositionally biased region" description="Basic and acidic residues" evidence="2">
    <location>
        <begin position="840"/>
        <end position="851"/>
    </location>
</feature>
<evidence type="ECO:0000256" key="2">
    <source>
        <dbReference type="SAM" id="MobiDB-lite"/>
    </source>
</evidence>
<proteinExistence type="predicted"/>
<keyword evidence="3" id="KW-0812">Transmembrane</keyword>
<feature type="transmembrane region" description="Helical" evidence="3">
    <location>
        <begin position="20"/>
        <end position="39"/>
    </location>
</feature>
<keyword evidence="1" id="KW-0175">Coiled coil</keyword>
<evidence type="ECO:0000256" key="3">
    <source>
        <dbReference type="SAM" id="Phobius"/>
    </source>
</evidence>
<feature type="coiled-coil region" evidence="1">
    <location>
        <begin position="798"/>
        <end position="839"/>
    </location>
</feature>
<reference evidence="4" key="1">
    <citation type="submission" date="2021-01" db="EMBL/GenBank/DDBJ databases">
        <authorList>
            <person name="Corre E."/>
            <person name="Pelletier E."/>
            <person name="Niang G."/>
            <person name="Scheremetjew M."/>
            <person name="Finn R."/>
            <person name="Kale V."/>
            <person name="Holt S."/>
            <person name="Cochrane G."/>
            <person name="Meng A."/>
            <person name="Brown T."/>
            <person name="Cohen L."/>
        </authorList>
    </citation>
    <scope>NUCLEOTIDE SEQUENCE</scope>
    <source>
        <strain evidence="4">CCMP3105</strain>
    </source>
</reference>
<feature type="region of interest" description="Disordered" evidence="2">
    <location>
        <begin position="840"/>
        <end position="899"/>
    </location>
</feature>
<gene>
    <name evidence="4" type="ORF">AMON00008_LOCUS45024</name>
</gene>
<feature type="region of interest" description="Disordered" evidence="2">
    <location>
        <begin position="606"/>
        <end position="668"/>
    </location>
</feature>